<evidence type="ECO:0000256" key="7">
    <source>
        <dbReference type="ARBA" id="ARBA00022778"/>
    </source>
</evidence>
<keyword evidence="20" id="KW-0753">Steroid metabolism</keyword>
<keyword evidence="14" id="KW-0756">Sterol biosynthesis</keyword>
<feature type="binding site" evidence="27">
    <location>
        <position position="119"/>
    </location>
    <ligand>
        <name>FAD</name>
        <dbReference type="ChEBI" id="CHEBI:57692"/>
    </ligand>
</feature>
<evidence type="ECO:0000256" key="2">
    <source>
        <dbReference type="ARBA" id="ARBA00006105"/>
    </source>
</evidence>
<keyword evidence="21" id="KW-0449">Lipoprotein</keyword>
<dbReference type="GO" id="GO:0006695">
    <property type="term" value="P:cholesterol biosynthetic process"/>
    <property type="evidence" value="ECO:0007669"/>
    <property type="project" value="UniProtKB-KW"/>
</dbReference>
<dbReference type="AlphaFoldDB" id="A0A6Q2YZJ2"/>
<dbReference type="PRINTS" id="PR00371">
    <property type="entry name" value="FPNCR"/>
</dbReference>
<evidence type="ECO:0000256" key="15">
    <source>
        <dbReference type="ARBA" id="ARBA00023027"/>
    </source>
</evidence>
<evidence type="ECO:0000256" key="12">
    <source>
        <dbReference type="ARBA" id="ARBA00022990"/>
    </source>
</evidence>
<keyword evidence="6 27" id="KW-0285">Flavoprotein</keyword>
<evidence type="ECO:0000256" key="19">
    <source>
        <dbReference type="ARBA" id="ARBA00023166"/>
    </source>
</evidence>
<dbReference type="GeneTree" id="ENSGT00940000153962"/>
<evidence type="ECO:0000256" key="6">
    <source>
        <dbReference type="ARBA" id="ARBA00022630"/>
    </source>
</evidence>
<reference evidence="30" key="2">
    <citation type="submission" date="2020-02" db="EMBL/GenBank/DDBJ databases">
        <title>Esox lucius (northern pike) genome, fEsoLuc1, primary haplotype.</title>
        <authorList>
            <person name="Myers G."/>
            <person name="Karagic N."/>
            <person name="Meyer A."/>
            <person name="Pippel M."/>
            <person name="Reichard M."/>
            <person name="Winkler S."/>
            <person name="Tracey A."/>
            <person name="Sims Y."/>
            <person name="Howe K."/>
            <person name="Rhie A."/>
            <person name="Formenti G."/>
            <person name="Durbin R."/>
            <person name="Fedrigo O."/>
            <person name="Jarvis E.D."/>
        </authorList>
    </citation>
    <scope>NUCLEOTIDE SEQUENCE [LARGE SCALE GENOMIC DNA]</scope>
</reference>
<dbReference type="Pfam" id="PF00175">
    <property type="entry name" value="NAD_binding_1"/>
    <property type="match status" value="1"/>
</dbReference>
<keyword evidence="18" id="KW-0472">Membrane</keyword>
<evidence type="ECO:0000259" key="29">
    <source>
        <dbReference type="PROSITE" id="PS51384"/>
    </source>
</evidence>
<evidence type="ECO:0000256" key="8">
    <source>
        <dbReference type="ARBA" id="ARBA00022787"/>
    </source>
</evidence>
<evidence type="ECO:0000256" key="23">
    <source>
        <dbReference type="ARBA" id="ARBA00037811"/>
    </source>
</evidence>
<evidence type="ECO:0000256" key="25">
    <source>
        <dbReference type="ARBA" id="ARBA00047026"/>
    </source>
</evidence>
<comment type="similarity">
    <text evidence="2 28">Belongs to the flavoprotein pyridine nucleotide cytochrome reductase family.</text>
</comment>
<keyword evidence="15 28" id="KW-0520">NAD</keyword>
<dbReference type="InterPro" id="IPR017938">
    <property type="entry name" value="Riboflavin_synthase-like_b-brl"/>
</dbReference>
<feature type="binding site" evidence="27">
    <location>
        <position position="120"/>
    </location>
    <ligand>
        <name>FAD</name>
        <dbReference type="ChEBI" id="CHEBI:57692"/>
    </ligand>
</feature>
<evidence type="ECO:0000256" key="3">
    <source>
        <dbReference type="ARBA" id="ARBA00022516"/>
    </source>
</evidence>
<reference evidence="31" key="1">
    <citation type="journal article" date="2014" name="PLoS ONE">
        <title>The genome and linkage map of the northern pike (Esox lucius): conserved synteny revealed between the salmonid sister group and the Neoteleostei.</title>
        <authorList>
            <person name="Rondeau E.B."/>
            <person name="Minkley D.R."/>
            <person name="Leong J.S."/>
            <person name="Messmer A.M."/>
            <person name="Jantzen J.R."/>
            <person name="von Schalburg K.R."/>
            <person name="Lemon C."/>
            <person name="Bird N.H."/>
            <person name="Koop B.F."/>
        </authorList>
    </citation>
    <scope>NUCLEOTIDE SEQUENCE</scope>
</reference>
<dbReference type="SUPFAM" id="SSF52343">
    <property type="entry name" value="Ferredoxin reductase-like, C-terminal NADP-linked domain"/>
    <property type="match status" value="1"/>
</dbReference>
<feature type="binding site" evidence="27">
    <location>
        <position position="153"/>
    </location>
    <ligand>
        <name>FAD</name>
        <dbReference type="ChEBI" id="CHEBI:57692"/>
    </ligand>
</feature>
<reference evidence="30" key="3">
    <citation type="submission" date="2025-08" db="UniProtKB">
        <authorList>
            <consortium name="Ensembl"/>
        </authorList>
    </citation>
    <scope>IDENTIFICATION</scope>
</reference>
<dbReference type="FunFam" id="2.40.30.10:FF:000021">
    <property type="entry name" value="NADH-cytochrome b5 reductase"/>
    <property type="match status" value="1"/>
</dbReference>
<evidence type="ECO:0000256" key="9">
    <source>
        <dbReference type="ARBA" id="ARBA00022824"/>
    </source>
</evidence>
<evidence type="ECO:0000256" key="14">
    <source>
        <dbReference type="ARBA" id="ARBA00023011"/>
    </source>
</evidence>
<keyword evidence="4" id="KW-0153">Cholesterol metabolism</keyword>
<comment type="catalytic activity">
    <reaction evidence="26">
        <text>2 Fe(III)-[cytochrome b5] + NADH = 2 Fe(II)-[cytochrome b5] + NAD(+) + H(+)</text>
        <dbReference type="Rhea" id="RHEA:46680"/>
        <dbReference type="Rhea" id="RHEA-COMP:10438"/>
        <dbReference type="Rhea" id="RHEA-COMP:10439"/>
        <dbReference type="ChEBI" id="CHEBI:15378"/>
        <dbReference type="ChEBI" id="CHEBI:29033"/>
        <dbReference type="ChEBI" id="CHEBI:29034"/>
        <dbReference type="ChEBI" id="CHEBI:57540"/>
        <dbReference type="ChEBI" id="CHEBI:57945"/>
        <dbReference type="EC" id="1.6.2.2"/>
    </reaction>
    <physiologicalReaction direction="left-to-right" evidence="26">
        <dbReference type="Rhea" id="RHEA:46681"/>
    </physiologicalReaction>
</comment>
<dbReference type="PANTHER" id="PTHR19370:SF121">
    <property type="entry name" value="NADH-CYTOCHROME B5 REDUCTASE 3"/>
    <property type="match status" value="1"/>
</dbReference>
<evidence type="ECO:0000256" key="24">
    <source>
        <dbReference type="ARBA" id="ARBA00037821"/>
    </source>
</evidence>
<keyword evidence="13 28" id="KW-0560">Oxidoreductase</keyword>
<dbReference type="CDD" id="cd06183">
    <property type="entry name" value="cyt_b5_reduct_like"/>
    <property type="match status" value="1"/>
</dbReference>
<proteinExistence type="inferred from homology"/>
<reference evidence="30" key="4">
    <citation type="submission" date="2025-09" db="UniProtKB">
        <authorList>
            <consortium name="Ensembl"/>
        </authorList>
    </citation>
    <scope>IDENTIFICATION</scope>
</reference>
<feature type="binding site" evidence="27">
    <location>
        <position position="154"/>
    </location>
    <ligand>
        <name>FAD</name>
        <dbReference type="ChEBI" id="CHEBI:57692"/>
    </ligand>
</feature>
<gene>
    <name evidence="30" type="primary">DNAJB13</name>
</gene>
<keyword evidence="9" id="KW-0256">Endoplasmic reticulum</keyword>
<dbReference type="InterPro" id="IPR017927">
    <property type="entry name" value="FAD-bd_FR_type"/>
</dbReference>
<evidence type="ECO:0000256" key="27">
    <source>
        <dbReference type="PIRSR" id="PIRSR601834-1"/>
    </source>
</evidence>
<dbReference type="Gene3D" id="3.40.50.80">
    <property type="entry name" value="Nucleotide-binding domain of ferredoxin-NADP reductase (FNR) module"/>
    <property type="match status" value="1"/>
</dbReference>
<name>A0A6Q2YZJ2_ESOLU</name>
<dbReference type="PRINTS" id="PR00406">
    <property type="entry name" value="CYTB5RDTASE"/>
</dbReference>
<keyword evidence="8" id="KW-1000">Mitochondrion outer membrane</keyword>
<evidence type="ECO:0000256" key="5">
    <source>
        <dbReference type="ARBA" id="ARBA00022553"/>
    </source>
</evidence>
<feature type="binding site" evidence="27">
    <location>
        <position position="136"/>
    </location>
    <ligand>
        <name>FAD</name>
        <dbReference type="ChEBI" id="CHEBI:57692"/>
    </ligand>
</feature>
<protein>
    <recommendedName>
        <fullName evidence="28">NADH-cytochrome b5 reductase</fullName>
        <ecNumber evidence="28">1.6.2.2</ecNumber>
    </recommendedName>
</protein>
<evidence type="ECO:0000256" key="4">
    <source>
        <dbReference type="ARBA" id="ARBA00022548"/>
    </source>
</evidence>
<evidence type="ECO:0000256" key="21">
    <source>
        <dbReference type="ARBA" id="ARBA00023288"/>
    </source>
</evidence>
<comment type="function">
    <text evidence="22">Catalyzes the reduction of two molecules of cytochrome b5 using NADH as the electron donor.</text>
</comment>
<keyword evidence="31" id="KW-1185">Reference proteome</keyword>
<keyword evidence="5" id="KW-0597">Phosphoprotein</keyword>
<evidence type="ECO:0000256" key="11">
    <source>
        <dbReference type="ARBA" id="ARBA00022955"/>
    </source>
</evidence>
<dbReference type="GO" id="GO:0071949">
    <property type="term" value="F:FAD binding"/>
    <property type="evidence" value="ECO:0007669"/>
    <property type="project" value="TreeGrafter"/>
</dbReference>
<comment type="cofactor">
    <cofactor evidence="1 27 28">
        <name>FAD</name>
        <dbReference type="ChEBI" id="CHEBI:57692"/>
    </cofactor>
</comment>
<comment type="subcellular location">
    <subcellularLocation>
        <location evidence="23">Endoplasmic reticulum membrane</location>
        <topology evidence="23">Lipid-anchor</topology>
        <orientation evidence="23">Cytoplasmic side</orientation>
    </subcellularLocation>
    <subcellularLocation>
        <location evidence="24">Mitochondrion outer membrane</location>
        <topology evidence="24">Lipid-anchor</topology>
        <orientation evidence="24">Cytoplasmic side</orientation>
    </subcellularLocation>
</comment>
<dbReference type="GO" id="GO:0005789">
    <property type="term" value="C:endoplasmic reticulum membrane"/>
    <property type="evidence" value="ECO:0007669"/>
    <property type="project" value="UniProtKB-SubCell"/>
</dbReference>
<keyword evidence="12" id="KW-0007">Acetylation</keyword>
<feature type="binding site" evidence="27">
    <location>
        <position position="212"/>
    </location>
    <ligand>
        <name>FAD</name>
        <dbReference type="ChEBI" id="CHEBI:57692"/>
    </ligand>
</feature>
<feature type="binding site" evidence="27">
    <location>
        <position position="155"/>
    </location>
    <ligand>
        <name>FAD</name>
        <dbReference type="ChEBI" id="CHEBI:57692"/>
    </ligand>
</feature>
<evidence type="ECO:0000256" key="16">
    <source>
        <dbReference type="ARBA" id="ARBA00023098"/>
    </source>
</evidence>
<comment type="subunit">
    <text evidence="25">Component of a complex composed of cytochrome b5, NADH-cytochrome b5 reductase (CYB5R3) and MTARC2. Interacts with MTLN; the interaction is required to maintain cellular lipid composition and leads to stimulation of mitochondrial respiratory complex I activity.</text>
</comment>
<keyword evidence="7" id="KW-0152">Cholesterol biosynthesis</keyword>
<dbReference type="PANTHER" id="PTHR19370">
    <property type="entry name" value="NADH-CYTOCHROME B5 REDUCTASE"/>
    <property type="match status" value="1"/>
</dbReference>
<evidence type="ECO:0000256" key="10">
    <source>
        <dbReference type="ARBA" id="ARBA00022827"/>
    </source>
</evidence>
<keyword evidence="17" id="KW-0496">Mitochondrion</keyword>
<dbReference type="Gene3D" id="2.40.30.10">
    <property type="entry name" value="Translation factors"/>
    <property type="match status" value="1"/>
</dbReference>
<accession>A0A6Q2YZJ2</accession>
<evidence type="ECO:0000256" key="20">
    <source>
        <dbReference type="ARBA" id="ARBA00023221"/>
    </source>
</evidence>
<keyword evidence="10 27" id="KW-0274">FAD</keyword>
<dbReference type="GO" id="GO:0005741">
    <property type="term" value="C:mitochondrial outer membrane"/>
    <property type="evidence" value="ECO:0007669"/>
    <property type="project" value="UniProtKB-SubCell"/>
</dbReference>
<organism evidence="30 31">
    <name type="scientific">Esox lucius</name>
    <name type="common">Northern pike</name>
    <dbReference type="NCBI Taxonomy" id="8010"/>
    <lineage>
        <taxon>Eukaryota</taxon>
        <taxon>Metazoa</taxon>
        <taxon>Chordata</taxon>
        <taxon>Craniata</taxon>
        <taxon>Vertebrata</taxon>
        <taxon>Euteleostomi</taxon>
        <taxon>Actinopterygii</taxon>
        <taxon>Neopterygii</taxon>
        <taxon>Teleostei</taxon>
        <taxon>Protacanthopterygii</taxon>
        <taxon>Esociformes</taxon>
        <taxon>Esocidae</taxon>
        <taxon>Esox</taxon>
    </lineage>
</organism>
<dbReference type="EC" id="1.6.2.2" evidence="28"/>
<evidence type="ECO:0000256" key="13">
    <source>
        <dbReference type="ARBA" id="ARBA00023002"/>
    </source>
</evidence>
<dbReference type="Pfam" id="PF00970">
    <property type="entry name" value="FAD_binding_6"/>
    <property type="match status" value="1"/>
</dbReference>
<evidence type="ECO:0000256" key="28">
    <source>
        <dbReference type="RuleBase" id="RU361226"/>
    </source>
</evidence>
<dbReference type="InterPro" id="IPR001433">
    <property type="entry name" value="OxRdtase_FAD/NAD-bd"/>
</dbReference>
<evidence type="ECO:0000256" key="22">
    <source>
        <dbReference type="ARBA" id="ARBA00037417"/>
    </source>
</evidence>
<dbReference type="PROSITE" id="PS51384">
    <property type="entry name" value="FAD_FR"/>
    <property type="match status" value="1"/>
</dbReference>
<keyword evidence="3" id="KW-0444">Lipid biosynthesis</keyword>
<keyword evidence="16" id="KW-0443">Lipid metabolism</keyword>
<sequence length="328" mass="37128">MLLEWQLCASFIIIIDFFSAKQMKQIVFLHTDICRRWKEQALSGAWFSCAPVLFAKKKPAITLEDSNLKYALKLIDKEIISHDTRKFRFALREPSHVLGLPIGQHIYLSAKIDGVLVVRPYTPVSSDDDIGFVDLVVKIYYKNVHPKFPEGGKMSQYLESLRIGDTIDFRGPNGLLVYKGKGSFAIKAEKKAVPVTKTAKQVGMIAGGTGITPMLQIIKAIMKDPQDQTVCHLLFANQTEKDILLRPELEEIEANHPNRFKLWFTLDRAPEGWEYSQGFISEDMVRNHLPPPGEDTLILLCGPPPMIQFACNPNLDKVGHSNSRRFTF</sequence>
<dbReference type="GO" id="GO:0090524">
    <property type="term" value="F:cytochrome-b5 reductase activity, acting on NADH"/>
    <property type="evidence" value="ECO:0007669"/>
    <property type="project" value="UniProtKB-EC"/>
</dbReference>
<evidence type="ECO:0000313" key="30">
    <source>
        <dbReference type="Ensembl" id="ENSELUP00000070970.2"/>
    </source>
</evidence>
<dbReference type="Proteomes" id="UP000265140">
    <property type="component" value="Chromosome 23"/>
</dbReference>
<dbReference type="InterPro" id="IPR001834">
    <property type="entry name" value="CBR-like"/>
</dbReference>
<evidence type="ECO:0000256" key="18">
    <source>
        <dbReference type="ARBA" id="ARBA00023136"/>
    </source>
</evidence>
<evidence type="ECO:0000313" key="31">
    <source>
        <dbReference type="Proteomes" id="UP000265140"/>
    </source>
</evidence>
<feature type="domain" description="FAD-binding FR-type" evidence="29">
    <location>
        <begin position="67"/>
        <end position="179"/>
    </location>
</feature>
<dbReference type="SUPFAM" id="SSF63380">
    <property type="entry name" value="Riboflavin synthase domain-like"/>
    <property type="match status" value="1"/>
</dbReference>
<evidence type="ECO:0000256" key="17">
    <source>
        <dbReference type="ARBA" id="ARBA00023128"/>
    </source>
</evidence>
<feature type="binding site" evidence="27">
    <location>
        <position position="138"/>
    </location>
    <ligand>
        <name>FAD</name>
        <dbReference type="ChEBI" id="CHEBI:57692"/>
    </ligand>
</feature>
<feature type="binding site" evidence="27">
    <location>
        <position position="121"/>
    </location>
    <ligand>
        <name>FAD</name>
        <dbReference type="ChEBI" id="CHEBI:57692"/>
    </ligand>
</feature>
<dbReference type="Bgee" id="ENSELUG00000001118">
    <property type="expression patterns" value="Expressed in heart and 15 other cell types or tissues"/>
</dbReference>
<dbReference type="InterPro" id="IPR001709">
    <property type="entry name" value="Flavoprot_Pyr_Nucl_cyt_Rdtase"/>
</dbReference>
<evidence type="ECO:0000256" key="1">
    <source>
        <dbReference type="ARBA" id="ARBA00001974"/>
    </source>
</evidence>
<dbReference type="InterPro" id="IPR039261">
    <property type="entry name" value="FNR_nucleotide-bd"/>
</dbReference>
<keyword evidence="11" id="KW-0752">Steroid biosynthesis</keyword>
<keyword evidence="19" id="KW-1207">Sterol metabolism</keyword>
<dbReference type="FunFam" id="3.40.50.80:FF:000005">
    <property type="entry name" value="NADH-cytochrome b5 reductase"/>
    <property type="match status" value="1"/>
</dbReference>
<dbReference type="Ensembl" id="ENSELUT00000053861.2">
    <property type="protein sequence ID" value="ENSELUP00000070970.2"/>
    <property type="gene ID" value="ENSELUG00000001118.3"/>
</dbReference>
<evidence type="ECO:0000256" key="26">
    <source>
        <dbReference type="ARBA" id="ARBA00047465"/>
    </source>
</evidence>
<dbReference type="InterPro" id="IPR008333">
    <property type="entry name" value="Cbr1-like_FAD-bd_dom"/>
</dbReference>